<keyword evidence="1" id="KW-0812">Transmembrane</keyword>
<keyword evidence="1" id="KW-1133">Transmembrane helix</keyword>
<keyword evidence="1" id="KW-0472">Membrane</keyword>
<accession>A0A9X2SQV2</accession>
<organism evidence="2 3">
    <name type="scientific">Amycolatopsis iheyensis</name>
    <dbReference type="NCBI Taxonomy" id="2945988"/>
    <lineage>
        <taxon>Bacteria</taxon>
        <taxon>Bacillati</taxon>
        <taxon>Actinomycetota</taxon>
        <taxon>Actinomycetes</taxon>
        <taxon>Pseudonocardiales</taxon>
        <taxon>Pseudonocardiaceae</taxon>
        <taxon>Amycolatopsis</taxon>
    </lineage>
</organism>
<gene>
    <name evidence="2" type="ORF">M8542_46425</name>
</gene>
<dbReference type="AlphaFoldDB" id="A0A9X2SQV2"/>
<evidence type="ECO:0000256" key="1">
    <source>
        <dbReference type="SAM" id="Phobius"/>
    </source>
</evidence>
<evidence type="ECO:0000313" key="2">
    <source>
        <dbReference type="EMBL" id="MCR6490268.1"/>
    </source>
</evidence>
<protein>
    <submittedName>
        <fullName evidence="2">Uncharacterized protein</fullName>
    </submittedName>
</protein>
<proteinExistence type="predicted"/>
<reference evidence="2" key="1">
    <citation type="submission" date="2022-06" db="EMBL/GenBank/DDBJ databases">
        <title>Amycolatopsis iheyaensis sp. nov., a new species of the genus Amycolatopsis isolated from soil in Iheya island, Japan.</title>
        <authorList>
            <person name="Ngamcharungchit C."/>
            <person name="Kanto H."/>
            <person name="Take A."/>
            <person name="Intra B."/>
            <person name="Matsumoto A."/>
            <person name="Panbangred W."/>
            <person name="Inahashi Y."/>
        </authorList>
    </citation>
    <scope>NUCLEOTIDE SEQUENCE</scope>
    <source>
        <strain evidence="2">OK19-0408</strain>
    </source>
</reference>
<feature type="transmembrane region" description="Helical" evidence="1">
    <location>
        <begin position="6"/>
        <end position="25"/>
    </location>
</feature>
<sequence>MNVTNWITLLAAVIAALASVANVLLTHRGANRNEREKWRRQEAGAIAARIVTTTRSLRAEWSKMAENMDLELVATGKQLLEARTAAQARRDRARELDQAIQTTVVELELLTESREVTDAAHALLEGFEAVWHALRPGGSMEKFSTFLALAPAEIDTKLDALVGAVRADLGIKRLDQARN</sequence>
<dbReference type="Proteomes" id="UP001144096">
    <property type="component" value="Unassembled WGS sequence"/>
</dbReference>
<comment type="caution">
    <text evidence="2">The sequence shown here is derived from an EMBL/GenBank/DDBJ whole genome shotgun (WGS) entry which is preliminary data.</text>
</comment>
<evidence type="ECO:0000313" key="3">
    <source>
        <dbReference type="Proteomes" id="UP001144096"/>
    </source>
</evidence>
<keyword evidence="3" id="KW-1185">Reference proteome</keyword>
<name>A0A9X2SQV2_9PSEU</name>
<dbReference type="EMBL" id="JAMXQV010000043">
    <property type="protein sequence ID" value="MCR6490268.1"/>
    <property type="molecule type" value="Genomic_DNA"/>
</dbReference>
<dbReference type="RefSeq" id="WP_257926837.1">
    <property type="nucleotide sequence ID" value="NZ_JAMXQV010000043.1"/>
</dbReference>